<proteinExistence type="predicted"/>
<reference evidence="3 4" key="1">
    <citation type="submission" date="2019-06" db="EMBL/GenBank/DDBJ databases">
        <authorList>
            <person name="Srinivasan S."/>
        </authorList>
    </citation>
    <scope>NUCLEOTIDE SEQUENCE [LARGE SCALE GENOMIC DNA]</scope>
    <source>
        <strain evidence="3 4">17J68-5</strain>
    </source>
</reference>
<dbReference type="AlphaFoldDB" id="A0A5B8A3G1"/>
<feature type="domain" description="Antitoxin Xre-like helix-turn-helix" evidence="2">
    <location>
        <begin position="31"/>
        <end position="91"/>
    </location>
</feature>
<dbReference type="Pfam" id="PF09722">
    <property type="entry name" value="Xre_MbcA_ParS_C"/>
    <property type="match status" value="1"/>
</dbReference>
<dbReference type="InterPro" id="IPR024467">
    <property type="entry name" value="Xre/MbcA/ParS-like_toxin-bd"/>
</dbReference>
<evidence type="ECO:0000313" key="3">
    <source>
        <dbReference type="EMBL" id="QDA61974.1"/>
    </source>
</evidence>
<gene>
    <name evidence="3" type="ORF">FHG12_18545</name>
</gene>
<dbReference type="OrthoDB" id="5770459at2"/>
<protein>
    <submittedName>
        <fullName evidence="3">DUF2384 domain-containing protein</fullName>
    </submittedName>
</protein>
<dbReference type="Proteomes" id="UP000305398">
    <property type="component" value="Chromosome"/>
</dbReference>
<dbReference type="GO" id="GO:0003677">
    <property type="term" value="F:DNA binding"/>
    <property type="evidence" value="ECO:0007669"/>
    <property type="project" value="InterPro"/>
</dbReference>
<name>A0A5B8A3G1_9BACT</name>
<dbReference type="Pfam" id="PF20432">
    <property type="entry name" value="Xre-like-HTH"/>
    <property type="match status" value="1"/>
</dbReference>
<evidence type="ECO:0000259" key="1">
    <source>
        <dbReference type="Pfam" id="PF09722"/>
    </source>
</evidence>
<feature type="domain" description="Antitoxin Xre/MbcA/ParS-like toxin-binding" evidence="1">
    <location>
        <begin position="100"/>
        <end position="147"/>
    </location>
</feature>
<dbReference type="InterPro" id="IPR046847">
    <property type="entry name" value="Xre-like_HTH"/>
</dbReference>
<sequence length="150" mass="16546">MTALRKTPVANMVDLMGGGTVIPQPVHNELDLLAVAIKGLPVRALRALQQHLRFTNKEISAVLDISESTLARREQAKSPLTRDEGEKTIQLSGVLLKGLEVFENEDDFNHWLSTPNVALGNIRPKSLLSSAIGRDQVLAVLFRIEYGMYS</sequence>
<keyword evidence="4" id="KW-1185">Reference proteome</keyword>
<dbReference type="EMBL" id="CP040896">
    <property type="protein sequence ID" value="QDA61974.1"/>
    <property type="molecule type" value="Genomic_DNA"/>
</dbReference>
<dbReference type="RefSeq" id="WP_139517206.1">
    <property type="nucleotide sequence ID" value="NZ_CP040896.1"/>
</dbReference>
<dbReference type="InterPro" id="IPR011979">
    <property type="entry name" value="Antitox_Xre"/>
</dbReference>
<accession>A0A5B8A3G1</accession>
<evidence type="ECO:0000259" key="2">
    <source>
        <dbReference type="Pfam" id="PF20432"/>
    </source>
</evidence>
<dbReference type="KEGG" id="hyj:FHG12_18545"/>
<evidence type="ECO:0000313" key="4">
    <source>
        <dbReference type="Proteomes" id="UP000305398"/>
    </source>
</evidence>
<dbReference type="NCBIfam" id="TIGR02293">
    <property type="entry name" value="TAS_TIGR02293"/>
    <property type="match status" value="1"/>
</dbReference>
<organism evidence="3 4">
    <name type="scientific">Hymenobacter jejuensis</name>
    <dbReference type="NCBI Taxonomy" id="2502781"/>
    <lineage>
        <taxon>Bacteria</taxon>
        <taxon>Pseudomonadati</taxon>
        <taxon>Bacteroidota</taxon>
        <taxon>Cytophagia</taxon>
        <taxon>Cytophagales</taxon>
        <taxon>Hymenobacteraceae</taxon>
        <taxon>Hymenobacter</taxon>
    </lineage>
</organism>